<dbReference type="AlphaFoldDB" id="A0A8T0VAH3"/>
<dbReference type="InterPro" id="IPR001810">
    <property type="entry name" value="F-box_dom"/>
</dbReference>
<feature type="domain" description="F-box" evidence="2">
    <location>
        <begin position="1"/>
        <end position="48"/>
    </location>
</feature>
<dbReference type="Gene3D" id="1.20.1280.50">
    <property type="match status" value="1"/>
</dbReference>
<organism evidence="3 4">
    <name type="scientific">Panicum virgatum</name>
    <name type="common">Blackwell switchgrass</name>
    <dbReference type="NCBI Taxonomy" id="38727"/>
    <lineage>
        <taxon>Eukaryota</taxon>
        <taxon>Viridiplantae</taxon>
        <taxon>Streptophyta</taxon>
        <taxon>Embryophyta</taxon>
        <taxon>Tracheophyta</taxon>
        <taxon>Spermatophyta</taxon>
        <taxon>Magnoliopsida</taxon>
        <taxon>Liliopsida</taxon>
        <taxon>Poales</taxon>
        <taxon>Poaceae</taxon>
        <taxon>PACMAD clade</taxon>
        <taxon>Panicoideae</taxon>
        <taxon>Panicodae</taxon>
        <taxon>Paniceae</taxon>
        <taxon>Panicinae</taxon>
        <taxon>Panicum</taxon>
        <taxon>Panicum sect. Hiantes</taxon>
    </lineage>
</organism>
<dbReference type="Proteomes" id="UP000823388">
    <property type="component" value="Chromosome 2N"/>
</dbReference>
<feature type="region of interest" description="Disordered" evidence="1">
    <location>
        <begin position="436"/>
        <end position="508"/>
    </location>
</feature>
<dbReference type="PROSITE" id="PS50181">
    <property type="entry name" value="FBOX"/>
    <property type="match status" value="1"/>
</dbReference>
<keyword evidence="4" id="KW-1185">Reference proteome</keyword>
<evidence type="ECO:0000256" key="1">
    <source>
        <dbReference type="SAM" id="MobiDB-lite"/>
    </source>
</evidence>
<sequence>MDLLPEELLTDILRRLPPRPLAVCRSVSRDLRAVVDGRCLLAVLARRVPRGLRGVFINYVGQDRPYFFSRPERRPRIDAELRFLEPIEWGAVAHHCDGLLLFMDWSTLYVCNPATRRWARLPPRPEGSGDDAAHLVFDPTVSLHYEVISFSKEIEGLPSSLRARYHQEVETKGSVEWPPSTYTVQVFSSRTGRWEERAYVREDEVAVTLETLTYYAPRRNAVLWRGAFYLHCHGGFVMRLSLLEHKYQVIKTPSLDNLFTQPKLDINDFLSQEGPYRIWVLREASESRPMPEWELKHKADIRPSFLRHYMREDREEIRTSWSLDRGKGGSDDRVDCGWDSSDDSAISVEGEDGIDNGDRYCNISYRMDFLGYHPRKEIAFLGDRFEGFAYYLGSFKLQYLGTFYPAGCCHSQVAATHESFIYTPCMDDLLPDQKRNTTHDYSHDDYHVGGEDGDLEEEEDEVDTDEDEDLEEDDVDTDEDEDFEEVEHEDFKVSEDDGDDDEDEEVDY</sequence>
<evidence type="ECO:0000259" key="2">
    <source>
        <dbReference type="PROSITE" id="PS50181"/>
    </source>
</evidence>
<feature type="compositionally biased region" description="Acidic residues" evidence="1">
    <location>
        <begin position="496"/>
        <end position="508"/>
    </location>
</feature>
<proteinExistence type="predicted"/>
<dbReference type="Pfam" id="PF00646">
    <property type="entry name" value="F-box"/>
    <property type="match status" value="1"/>
</dbReference>
<dbReference type="InterPro" id="IPR036047">
    <property type="entry name" value="F-box-like_dom_sf"/>
</dbReference>
<accession>A0A8T0VAH3</accession>
<dbReference type="SUPFAM" id="SSF81383">
    <property type="entry name" value="F-box domain"/>
    <property type="match status" value="1"/>
</dbReference>
<feature type="compositionally biased region" description="Acidic residues" evidence="1">
    <location>
        <begin position="451"/>
        <end position="488"/>
    </location>
</feature>
<feature type="compositionally biased region" description="Basic and acidic residues" evidence="1">
    <location>
        <begin position="436"/>
        <end position="450"/>
    </location>
</feature>
<gene>
    <name evidence="3" type="ORF">PVAP13_2NG189100</name>
</gene>
<protein>
    <recommendedName>
        <fullName evidence="2">F-box domain-containing protein</fullName>
    </recommendedName>
</protein>
<evidence type="ECO:0000313" key="4">
    <source>
        <dbReference type="Proteomes" id="UP000823388"/>
    </source>
</evidence>
<evidence type="ECO:0000313" key="3">
    <source>
        <dbReference type="EMBL" id="KAG2631355.1"/>
    </source>
</evidence>
<comment type="caution">
    <text evidence="3">The sequence shown here is derived from an EMBL/GenBank/DDBJ whole genome shotgun (WGS) entry which is preliminary data.</text>
</comment>
<dbReference type="SMART" id="SM00256">
    <property type="entry name" value="FBOX"/>
    <property type="match status" value="1"/>
</dbReference>
<dbReference type="EMBL" id="CM029040">
    <property type="protein sequence ID" value="KAG2631355.1"/>
    <property type="molecule type" value="Genomic_DNA"/>
</dbReference>
<name>A0A8T0VAH3_PANVG</name>
<dbReference type="PANTHER" id="PTHR34591">
    <property type="entry name" value="OS03G0653100 PROTEIN-RELATED"/>
    <property type="match status" value="1"/>
</dbReference>
<reference evidence="3" key="1">
    <citation type="submission" date="2020-05" db="EMBL/GenBank/DDBJ databases">
        <title>WGS assembly of Panicum virgatum.</title>
        <authorList>
            <person name="Lovell J.T."/>
            <person name="Jenkins J."/>
            <person name="Shu S."/>
            <person name="Juenger T.E."/>
            <person name="Schmutz J."/>
        </authorList>
    </citation>
    <scope>NUCLEOTIDE SEQUENCE</scope>
    <source>
        <strain evidence="3">AP13</strain>
    </source>
</reference>
<dbReference type="PANTHER" id="PTHR34591:SF28">
    <property type="entry name" value="F-BOX DOMAIN-CONTAINING PROTEIN"/>
    <property type="match status" value="1"/>
</dbReference>